<dbReference type="Pfam" id="PF00440">
    <property type="entry name" value="TetR_N"/>
    <property type="match status" value="1"/>
</dbReference>
<dbReference type="SUPFAM" id="SSF46689">
    <property type="entry name" value="Homeodomain-like"/>
    <property type="match status" value="1"/>
</dbReference>
<evidence type="ECO:0000256" key="2">
    <source>
        <dbReference type="ARBA" id="ARBA00023015"/>
    </source>
</evidence>
<evidence type="ECO:0000259" key="6">
    <source>
        <dbReference type="PROSITE" id="PS50977"/>
    </source>
</evidence>
<dbReference type="PROSITE" id="PS50977">
    <property type="entry name" value="HTH_TETR_2"/>
    <property type="match status" value="1"/>
</dbReference>
<dbReference type="EMBL" id="DXBY01000020">
    <property type="protein sequence ID" value="HIZ34320.1"/>
    <property type="molecule type" value="Genomic_DNA"/>
</dbReference>
<dbReference type="InterPro" id="IPR009057">
    <property type="entry name" value="Homeodomain-like_sf"/>
</dbReference>
<accession>A0A9D2EBM4</accession>
<dbReference type="PANTHER" id="PTHR47506:SF6">
    <property type="entry name" value="HTH-TYPE TRANSCRIPTIONAL REPRESSOR NEMR"/>
    <property type="match status" value="1"/>
</dbReference>
<reference evidence="7" key="2">
    <citation type="submission" date="2021-04" db="EMBL/GenBank/DDBJ databases">
        <authorList>
            <person name="Gilroy R."/>
        </authorList>
    </citation>
    <scope>NUCLEOTIDE SEQUENCE</scope>
    <source>
        <strain evidence="7">ChiGjej4B4-7305</strain>
    </source>
</reference>
<dbReference type="AlphaFoldDB" id="A0A9D2EBM4"/>
<organism evidence="7 8">
    <name type="scientific">Candidatus Ruania gallistercoris</name>
    <dbReference type="NCBI Taxonomy" id="2838746"/>
    <lineage>
        <taxon>Bacteria</taxon>
        <taxon>Bacillati</taxon>
        <taxon>Actinomycetota</taxon>
        <taxon>Actinomycetes</taxon>
        <taxon>Micrococcales</taxon>
        <taxon>Ruaniaceae</taxon>
        <taxon>Ruania</taxon>
    </lineage>
</organism>
<evidence type="ECO:0000313" key="8">
    <source>
        <dbReference type="Proteomes" id="UP000824037"/>
    </source>
</evidence>
<keyword evidence="1" id="KW-0678">Repressor</keyword>
<evidence type="ECO:0000256" key="1">
    <source>
        <dbReference type="ARBA" id="ARBA00022491"/>
    </source>
</evidence>
<feature type="DNA-binding region" description="H-T-H motif" evidence="5">
    <location>
        <begin position="31"/>
        <end position="50"/>
    </location>
</feature>
<dbReference type="InterPro" id="IPR039538">
    <property type="entry name" value="BetI_C"/>
</dbReference>
<proteinExistence type="predicted"/>
<evidence type="ECO:0000256" key="4">
    <source>
        <dbReference type="ARBA" id="ARBA00023163"/>
    </source>
</evidence>
<dbReference type="PANTHER" id="PTHR47506">
    <property type="entry name" value="TRANSCRIPTIONAL REGULATORY PROTEIN"/>
    <property type="match status" value="1"/>
</dbReference>
<evidence type="ECO:0000256" key="5">
    <source>
        <dbReference type="PROSITE-ProRule" id="PRU00335"/>
    </source>
</evidence>
<feature type="domain" description="HTH tetR-type" evidence="6">
    <location>
        <begin position="8"/>
        <end position="68"/>
    </location>
</feature>
<dbReference type="Proteomes" id="UP000824037">
    <property type="component" value="Unassembled WGS sequence"/>
</dbReference>
<evidence type="ECO:0000256" key="3">
    <source>
        <dbReference type="ARBA" id="ARBA00023125"/>
    </source>
</evidence>
<dbReference type="InterPro" id="IPR036271">
    <property type="entry name" value="Tet_transcr_reg_TetR-rel_C_sf"/>
</dbReference>
<evidence type="ECO:0000313" key="7">
    <source>
        <dbReference type="EMBL" id="HIZ34320.1"/>
    </source>
</evidence>
<keyword evidence="3 5" id="KW-0238">DNA-binding</keyword>
<dbReference type="GO" id="GO:0003677">
    <property type="term" value="F:DNA binding"/>
    <property type="evidence" value="ECO:0007669"/>
    <property type="project" value="UniProtKB-UniRule"/>
</dbReference>
<keyword evidence="2" id="KW-0805">Transcription regulation</keyword>
<protein>
    <submittedName>
        <fullName evidence="7">TetR family transcriptional regulator</fullName>
    </submittedName>
</protein>
<dbReference type="Gene3D" id="1.10.357.10">
    <property type="entry name" value="Tetracycline Repressor, domain 2"/>
    <property type="match status" value="1"/>
</dbReference>
<dbReference type="Pfam" id="PF13977">
    <property type="entry name" value="TetR_C_6"/>
    <property type="match status" value="1"/>
</dbReference>
<name>A0A9D2EBM4_9MICO</name>
<reference evidence="7" key="1">
    <citation type="journal article" date="2021" name="PeerJ">
        <title>Extensive microbial diversity within the chicken gut microbiome revealed by metagenomics and culture.</title>
        <authorList>
            <person name="Gilroy R."/>
            <person name="Ravi A."/>
            <person name="Getino M."/>
            <person name="Pursley I."/>
            <person name="Horton D.L."/>
            <person name="Alikhan N.F."/>
            <person name="Baker D."/>
            <person name="Gharbi K."/>
            <person name="Hall N."/>
            <person name="Watson M."/>
            <person name="Adriaenssens E.M."/>
            <person name="Foster-Nyarko E."/>
            <person name="Jarju S."/>
            <person name="Secka A."/>
            <person name="Antonio M."/>
            <person name="Oren A."/>
            <person name="Chaudhuri R.R."/>
            <person name="La Ragione R."/>
            <person name="Hildebrand F."/>
            <person name="Pallen M.J."/>
        </authorList>
    </citation>
    <scope>NUCLEOTIDE SEQUENCE</scope>
    <source>
        <strain evidence="7">ChiGjej4B4-7305</strain>
    </source>
</reference>
<comment type="caution">
    <text evidence="7">The sequence shown here is derived from an EMBL/GenBank/DDBJ whole genome shotgun (WGS) entry which is preliminary data.</text>
</comment>
<dbReference type="InterPro" id="IPR001647">
    <property type="entry name" value="HTH_TetR"/>
</dbReference>
<gene>
    <name evidence="7" type="ORF">H9815_00970</name>
</gene>
<sequence length="196" mass="21701">MPRLIDHDERRQAFAEATWRVILRDGVGKVSVRTVAAEAGHSPGSLRHVFASQSELLVFALQLVVDRAEERVDALREVPDAVERVTAVAAQLLPLDGQRRAEMEVYLALFTAANADPDLRPARDVAHRSMRAGCRWMIEQLATAGLLDAEADRDLEARRLHALIDGLAAHVVYEGADADPQWAHRVLTGHLVALRR</sequence>
<keyword evidence="4" id="KW-0804">Transcription</keyword>
<dbReference type="SUPFAM" id="SSF48498">
    <property type="entry name" value="Tetracyclin repressor-like, C-terminal domain"/>
    <property type="match status" value="1"/>
</dbReference>